<organism evidence="2 3">
    <name type="scientific">Calothrix parasitica NIES-267</name>
    <dbReference type="NCBI Taxonomy" id="1973488"/>
    <lineage>
        <taxon>Bacteria</taxon>
        <taxon>Bacillati</taxon>
        <taxon>Cyanobacteriota</taxon>
        <taxon>Cyanophyceae</taxon>
        <taxon>Nostocales</taxon>
        <taxon>Calotrichaceae</taxon>
        <taxon>Calothrix</taxon>
    </lineage>
</organism>
<dbReference type="AlphaFoldDB" id="A0A1Z4LK78"/>
<accession>A0A1Z4LK78</accession>
<keyword evidence="1" id="KW-0732">Signal</keyword>
<evidence type="ECO:0000313" key="3">
    <source>
        <dbReference type="Proteomes" id="UP000218418"/>
    </source>
</evidence>
<keyword evidence="3" id="KW-1185">Reference proteome</keyword>
<gene>
    <name evidence="2" type="ORF">NIES267_10920</name>
</gene>
<dbReference type="Proteomes" id="UP000218418">
    <property type="component" value="Chromosome"/>
</dbReference>
<sequence>MKNIINPQKALLAALISTSPLLLLSTPSSAAIRNYTAYRSFDSCGSVQRTKSEARSAARKKVRQLNKRGYRATLKNFNIVSNSVSRRIVGNSSSTTQTCTTSIVVRVVVDVQR</sequence>
<reference evidence="2 3" key="1">
    <citation type="submission" date="2017-06" db="EMBL/GenBank/DDBJ databases">
        <title>Genome sequencing of cyanobaciteial culture collection at National Institute for Environmental Studies (NIES).</title>
        <authorList>
            <person name="Hirose Y."/>
            <person name="Shimura Y."/>
            <person name="Fujisawa T."/>
            <person name="Nakamura Y."/>
            <person name="Kawachi M."/>
        </authorList>
    </citation>
    <scope>NUCLEOTIDE SEQUENCE [LARGE SCALE GENOMIC DNA]</scope>
    <source>
        <strain evidence="2 3">NIES-267</strain>
    </source>
</reference>
<feature type="signal peptide" evidence="1">
    <location>
        <begin position="1"/>
        <end position="30"/>
    </location>
</feature>
<name>A0A1Z4LK78_9CYAN</name>
<feature type="chain" id="PRO_5012487071" evidence="1">
    <location>
        <begin position="31"/>
        <end position="113"/>
    </location>
</feature>
<dbReference type="EMBL" id="AP018227">
    <property type="protein sequence ID" value="BAY81615.1"/>
    <property type="molecule type" value="Genomic_DNA"/>
</dbReference>
<evidence type="ECO:0000256" key="1">
    <source>
        <dbReference type="SAM" id="SignalP"/>
    </source>
</evidence>
<protein>
    <submittedName>
        <fullName evidence="2">Uncharacterized protein</fullName>
    </submittedName>
</protein>
<proteinExistence type="predicted"/>
<evidence type="ECO:0000313" key="2">
    <source>
        <dbReference type="EMBL" id="BAY81615.1"/>
    </source>
</evidence>